<evidence type="ECO:0000256" key="6">
    <source>
        <dbReference type="ARBA" id="ARBA00023242"/>
    </source>
</evidence>
<dbReference type="OrthoDB" id="10065698at2759"/>
<dbReference type="PANTHER" id="PTHR10170">
    <property type="entry name" value="HUNTINGTON DISEASE PROTEIN"/>
    <property type="match status" value="1"/>
</dbReference>
<comment type="function">
    <text evidence="1">May play a role in microtubule-mediated transport or vesicle function.</text>
</comment>
<sequence>MASLEKLMKAFEGLKVFQPGTMTEEMMKKREQPVSRKDKIINCNMIADCICSPNLRNVQDFAKFLGLSIETFLMMCDDAESDVRMVADECLNRTIKTLLDNNLGRLQVELYKEIKKNGSSRCLRAALWRFADMCHLIRPQKCRPYVVNILPCLARICRRHEDAIQETLQTAMHKICPVLMSFSTDSEIKVLLKSFLPNLKSGSAVMRRTAASSLTLICQYTRKPMLFFSWLLNNLLETVIPIHEERIVFNLLGVLLCLRHLIPHLSQQSSDDIGQSLKGSFGRVEKEKETQIGEEQFLQIYELGLHYTSHADHNVITASLEMLQQLLRTPPPIFAKILVTKGAISHTSIYKGDDIKLRSRINSSAGLPSLLDDMGLDDDDGSEVSSSTTGSMSSGTQPIMVEEDTGDLESSDLPDETPEQPKPPDPEADSNGDIDFTVPPSGGGMPEIMTDSNYSNLDIGEIQEPQSGMSQSSSADTLSEAKATPKQSPNKPPPLRKGVSLDVLNGNIETEGAMETEPGKASGDTETICPGPIGSVTDDEIPIVYCTRLLCSKFLLTGYPQNLIPDRMVRVSVKSLALGCIASSILIYPQIYFYNLHIDETGGSQKLSDILLYINHQDPQLKGVTSILIANFIKTSMTQARGRFDQWLKNTIRYTEEESLMDYLVGRLLSVLEDESSVATRLSLVALQSCLNHLLNSTHSEVGLQILLKLLHMKDNPYWLVKVELLEIFGQLDFKLIHYLESISKKLIRGDHGYVGLLNLQCHIIDDVILYLLGDSDVRVRNVASEILVRIIPKLFYPTDSVQHNPIIASAREFTDAYLNPIMHEWSEPPQPLVHGLVKPFHFNPSIPSSLSIEGSLSRVVSSLVEVMSNSLSKYLTYGCCHTLWLLSEEYYVTCYPHSWCCAPWVAVTSKDPLKQSKPGNKGGSLASSNVAALSSILSAGTLEEMKMGSSGGPLPILLACLTSSYVALDLSAHQDTLKLSGNLFSGAAYKCLRSMEEVASINPNTEESHWAPLGDRLLVPMADTLLSHLGRLLNICTHIIEDVTVTPPATRTSLPSLPTAPSLSPIKRNKAKGKMTDPSQTTQTSEKQAAKDSQKDKESEKDKEKNKKEGLGSFYAIPHYMKLYEVMKNAFSNYKISLDLSTQEKFSTLLKTTLEVLAQVLEIASLNEIGKYAEELLGYLKSTFTLEATSTVLCVQQLLKGLFGTNLASQWESTQTTNTAKKSSRKQPRLGANVKPGLYHACFTTPYTQFAQSITTATFKSTTNIEPEEPVSLLGWLKKRAEKKVPAILKPGSKADKASIASYIRLFEPLVIKALKQYTITSSLDLQQQVLNLLAQLVQLRVNYCLLDSDQIFIGFVIKQFEYIEEGQIKRSETLIPHIFRFLVLLSYERYHSKTIIGMPKIIQLCDGIMASGQNPVTHAIPALQPIVYVLFVLRSSNKADAVKDLDTQREVVVAMLLRLIQHYQVLEMLIVVLHQNHKESEEKWKRLSRQVVDMILPLLSKQRMHLDDQIALDVLHRVFEAVAPSVFRPVDIVLKNLFAAPWDLSSVSNTQRWLNIPLSILRVLISQSKEEVVLSRLSELKLGIKLFTNTLERHKNGFVKDMGEPSIENRALLAPEETLARFLLQVIGLVASGINDSSLCSHHPEPTSFLCQQLAHLLLYTTHMFQSGLFRRVTTTTMSLIRQDMQPNGFYGIKHINEIFRELGHREPMLTLQWCNILILLNYDDQPFWSKVLQTPEKYVMGSPSHNIKSSPSEEKCSLSQSCNLQVVKHGGIILFCDYVCENLSDAEHMTWGIINHVNEIIELSYEPPVQDFISAIHRNPAASGLFIQAIHSRCENMTRPMMVKKTLHCLEAIHLSQSGTLLTLLIDQFLHTHHLAVARICDTIACRRVEMLLAESIQESSNQLPLEDLEKLLQFMKTHGLTRRHSRLASLLNKLRNLMCPESRQTLSPEKTHPLALSTADVSTLALDKEMYLSICKDQCFSPNPRPRECAMLLQHVQYSDLLAIIMTKEFRLSILEDCVSLGVHRSLHNSTNPQRTTSRQQTPDKSMDPLLQASQLTLFRHLNNIINMLPVPHKVLCYSKKAPSNSKVEQYQEKMEDFFNDSGWLDSLFHLAGALLKYMISLPLLPWQPSLPPESHNDVARFSVLCLEVLHWMYLHDILPSSHQLYVAIHCTTLVLQTPTLSDLIGQKDHMTWVCSAVASIHQILTSLLMLPNERLVTLPHQDGPQETPVHSFDDYHHVIVACDQISELVHCLKTHLGDSSTHALPHFVTSILRNIIIGLARLPLVNSYARTPPIVWKMGWMPSPSGDMRTKLPPLPTDFIQEKDVLQEFVFRVNTIGWTSRPQFEETWMSLLGVLTPLPLAEGQQISIEEDIDRTQAVVLAIRGITALLAQTTLTPQPGNPSNSIYKHITRDKPLAFLHTRVGKKLVFIHNIIDQELYQQQTFHSPVLASVDKALCNIEHESSLQFSYGQTSIESLWFALGMLNPEPTGANDGEISLQARQQVVDPVSGIDIHSCLQFLLDLYTQWLSPGASPRTALMQINQTVKSIITLSDIFTEKQQYDWMLDTLLEVQRSHPVEDELVNQYLVLGLCKAAAVTSVTVDPQTFEKIYKVLDANFRSAHLPTKVATLQGCLYLLEAGTSDMVRSILPLIVEYLYKSLAIAMHAGVHSQQHTLVMWSTAVFILENYPDEINETELPAKVIQMAVSLASSNEDVVPLPVFLAIIRGLERLLLANSISKQDTEVLVKLSVDRLCLPNSERALAALGLMLTCMYTSKQRDQYTPTLEPVELTYEKGTDSQALVIEDPESLIVAMERVTVLFDRIRKGFPAEAKIVTKMLPTFLADFFPPQDVMNKVIGEFLSSQQSHPQLMAQVVFNVFENLHKKNQESLVQEWVMLSLSNFTQRTPVAMATWSLTCFFISASRNVMLRALLPHVIGRMGKLEIVDRKLFCIAALDFRSQLKDEEEIQVFVKTFQRVAQPETPYSDLVLCCT</sequence>
<evidence type="ECO:0000256" key="4">
    <source>
        <dbReference type="ARBA" id="ARBA00007153"/>
    </source>
</evidence>
<feature type="region of interest" description="Disordered" evidence="7">
    <location>
        <begin position="1049"/>
        <end position="1108"/>
    </location>
</feature>
<dbReference type="InterPro" id="IPR011989">
    <property type="entry name" value="ARM-like"/>
</dbReference>
<dbReference type="Proteomes" id="UP000749559">
    <property type="component" value="Unassembled WGS sequence"/>
</dbReference>
<dbReference type="InterPro" id="IPR016024">
    <property type="entry name" value="ARM-type_fold"/>
</dbReference>
<evidence type="ECO:0000256" key="5">
    <source>
        <dbReference type="ARBA" id="ARBA00022490"/>
    </source>
</evidence>
<protein>
    <recommendedName>
        <fullName evidence="10">Huntingtin</fullName>
    </recommendedName>
</protein>
<comment type="caution">
    <text evidence="8">The sequence shown here is derived from an EMBL/GenBank/DDBJ whole genome shotgun (WGS) entry which is preliminary data.</text>
</comment>
<dbReference type="PANTHER" id="PTHR10170:SF10">
    <property type="entry name" value="HUNTINGTIN"/>
    <property type="match status" value="1"/>
</dbReference>
<name>A0A8S4NQQ4_OWEFU</name>
<keyword evidence="9" id="KW-1185">Reference proteome</keyword>
<evidence type="ECO:0000256" key="3">
    <source>
        <dbReference type="ARBA" id="ARBA00004496"/>
    </source>
</evidence>
<dbReference type="Gene3D" id="1.25.10.10">
    <property type="entry name" value="Leucine-rich Repeat Variant"/>
    <property type="match status" value="2"/>
</dbReference>
<feature type="region of interest" description="Disordered" evidence="7">
    <location>
        <begin position="465"/>
        <end position="500"/>
    </location>
</feature>
<keyword evidence="5" id="KW-0963">Cytoplasm</keyword>
<evidence type="ECO:0000313" key="9">
    <source>
        <dbReference type="Proteomes" id="UP000749559"/>
    </source>
</evidence>
<feature type="region of interest" description="Disordered" evidence="7">
    <location>
        <begin position="367"/>
        <end position="452"/>
    </location>
</feature>
<dbReference type="InterPro" id="IPR048412">
    <property type="entry name" value="Htt_bridge"/>
</dbReference>
<dbReference type="SUPFAM" id="SSF48371">
    <property type="entry name" value="ARM repeat"/>
    <property type="match status" value="2"/>
</dbReference>
<feature type="compositionally biased region" description="Basic and acidic residues" evidence="7">
    <location>
        <begin position="1089"/>
        <end position="1108"/>
    </location>
</feature>
<evidence type="ECO:0000313" key="8">
    <source>
        <dbReference type="EMBL" id="CAH1783183.1"/>
    </source>
</evidence>
<organism evidence="8 9">
    <name type="scientific">Owenia fusiformis</name>
    <name type="common">Polychaete worm</name>
    <dbReference type="NCBI Taxonomy" id="6347"/>
    <lineage>
        <taxon>Eukaryota</taxon>
        <taxon>Metazoa</taxon>
        <taxon>Spiralia</taxon>
        <taxon>Lophotrochozoa</taxon>
        <taxon>Annelida</taxon>
        <taxon>Polychaeta</taxon>
        <taxon>Sedentaria</taxon>
        <taxon>Canalipalpata</taxon>
        <taxon>Sabellida</taxon>
        <taxon>Oweniida</taxon>
        <taxon>Oweniidae</taxon>
        <taxon>Owenia</taxon>
    </lineage>
</organism>
<keyword evidence="6" id="KW-0539">Nucleus</keyword>
<feature type="compositionally biased region" description="Acidic residues" evidence="7">
    <location>
        <begin position="401"/>
        <end position="418"/>
    </location>
</feature>
<proteinExistence type="inferred from homology"/>
<dbReference type="InterPro" id="IPR048413">
    <property type="entry name" value="Htt_C-HEAT_rpt"/>
</dbReference>
<feature type="compositionally biased region" description="Low complexity" evidence="7">
    <location>
        <begin position="1051"/>
        <end position="1066"/>
    </location>
</feature>
<dbReference type="EMBL" id="CAIIXF020000005">
    <property type="protein sequence ID" value="CAH1783183.1"/>
    <property type="molecule type" value="Genomic_DNA"/>
</dbReference>
<reference evidence="8" key="1">
    <citation type="submission" date="2022-03" db="EMBL/GenBank/DDBJ databases">
        <authorList>
            <person name="Martin C."/>
        </authorList>
    </citation>
    <scope>NUCLEOTIDE SEQUENCE</scope>
</reference>
<dbReference type="GO" id="GO:0005634">
    <property type="term" value="C:nucleus"/>
    <property type="evidence" value="ECO:0007669"/>
    <property type="project" value="UniProtKB-SubCell"/>
</dbReference>
<evidence type="ECO:0008006" key="10">
    <source>
        <dbReference type="Google" id="ProtNLM"/>
    </source>
</evidence>
<evidence type="ECO:0000256" key="1">
    <source>
        <dbReference type="ARBA" id="ARBA00002907"/>
    </source>
</evidence>
<dbReference type="Pfam" id="PF20926">
    <property type="entry name" value="Htt_N-HEAT_1"/>
    <property type="match status" value="1"/>
</dbReference>
<dbReference type="InterPro" id="IPR000091">
    <property type="entry name" value="Huntingtin"/>
</dbReference>
<evidence type="ECO:0000256" key="7">
    <source>
        <dbReference type="SAM" id="MobiDB-lite"/>
    </source>
</evidence>
<dbReference type="GO" id="GO:0005737">
    <property type="term" value="C:cytoplasm"/>
    <property type="evidence" value="ECO:0007669"/>
    <property type="project" value="UniProtKB-SubCell"/>
</dbReference>
<feature type="compositionally biased region" description="Low complexity" evidence="7">
    <location>
        <begin position="383"/>
        <end position="396"/>
    </location>
</feature>
<comment type="subcellular location">
    <subcellularLocation>
        <location evidence="3">Cytoplasm</location>
    </subcellularLocation>
    <subcellularLocation>
        <location evidence="2">Nucleus</location>
    </subcellularLocation>
</comment>
<feature type="compositionally biased region" description="Polar residues" evidence="7">
    <location>
        <begin position="465"/>
        <end position="477"/>
    </location>
</feature>
<evidence type="ECO:0000256" key="2">
    <source>
        <dbReference type="ARBA" id="ARBA00004123"/>
    </source>
</evidence>
<dbReference type="InterPro" id="IPR024613">
    <property type="entry name" value="Huntingtin_N_HEAT_rpt-2"/>
</dbReference>
<dbReference type="InterPro" id="IPR048411">
    <property type="entry name" value="Htt_N_HEAT_rpt-1"/>
</dbReference>
<dbReference type="Pfam" id="PF12372">
    <property type="entry name" value="Htt_N-HEAT"/>
    <property type="match status" value="1"/>
</dbReference>
<feature type="compositionally biased region" description="Polar residues" evidence="7">
    <location>
        <begin position="1078"/>
        <end position="1088"/>
    </location>
</feature>
<comment type="similarity">
    <text evidence="4">Belongs to the huntingtin family.</text>
</comment>
<accession>A0A8S4NQQ4</accession>
<dbReference type="Pfam" id="PF20925">
    <property type="entry name" value="Htt_bridge"/>
    <property type="match status" value="1"/>
</dbReference>
<dbReference type="PRINTS" id="PR00375">
    <property type="entry name" value="HUNTINGTIN"/>
</dbReference>
<gene>
    <name evidence="8" type="ORF">OFUS_LOCUS9544</name>
</gene>
<dbReference type="Pfam" id="PF20927">
    <property type="entry name" value="Htt_C-HEAT"/>
    <property type="match status" value="1"/>
</dbReference>
<dbReference type="InterPro" id="IPR028426">
    <property type="entry name" value="Huntingtin_fam"/>
</dbReference>